<dbReference type="FunFam" id="3.30.2160.10:FF:000001">
    <property type="entry name" value="E3 ubiquitin-protein ligase NEDD4-like"/>
    <property type="match status" value="1"/>
</dbReference>
<feature type="compositionally biased region" description="Low complexity" evidence="13">
    <location>
        <begin position="724"/>
        <end position="733"/>
    </location>
</feature>
<evidence type="ECO:0000259" key="16">
    <source>
        <dbReference type="PROSITE" id="PS50237"/>
    </source>
</evidence>
<feature type="compositionally biased region" description="Acidic residues" evidence="13">
    <location>
        <begin position="2230"/>
        <end position="2255"/>
    </location>
</feature>
<evidence type="ECO:0000313" key="19">
    <source>
        <dbReference type="Proteomes" id="UP001142055"/>
    </source>
</evidence>
<feature type="compositionally biased region" description="Acidic residues" evidence="13">
    <location>
        <begin position="734"/>
        <end position="746"/>
    </location>
</feature>
<dbReference type="Pfam" id="PF06012">
    <property type="entry name" value="DUF908"/>
    <property type="match status" value="1"/>
</dbReference>
<name>A0A9Q0RNU9_BLOTA</name>
<comment type="similarity">
    <text evidence="11">Belongs to the UPL family. TOM1/PTR1 subfamily.</text>
</comment>
<dbReference type="FunFam" id="3.90.1750.10:FF:000003">
    <property type="entry name" value="E3 ubiquitin-protein ligase UPL1"/>
    <property type="match status" value="1"/>
</dbReference>
<gene>
    <name evidence="18" type="ORF">RDWZM_001333</name>
</gene>
<dbReference type="GO" id="GO:0016020">
    <property type="term" value="C:membrane"/>
    <property type="evidence" value="ECO:0007669"/>
    <property type="project" value="InterPro"/>
</dbReference>
<dbReference type="InterPro" id="IPR010309">
    <property type="entry name" value="E3_Ub_ligase_DUF908"/>
</dbReference>
<dbReference type="SMART" id="SM00119">
    <property type="entry name" value="HECTc"/>
    <property type="match status" value="1"/>
</dbReference>
<dbReference type="EC" id="2.3.2.26" evidence="4"/>
<dbReference type="InterPro" id="IPR004170">
    <property type="entry name" value="WWE_dom"/>
</dbReference>
<dbReference type="Gene3D" id="3.90.1750.10">
    <property type="entry name" value="Hect, E3 ligase catalytic domains"/>
    <property type="match status" value="1"/>
</dbReference>
<dbReference type="GO" id="GO:0140911">
    <property type="term" value="F:pore-forming activity"/>
    <property type="evidence" value="ECO:0007669"/>
    <property type="project" value="InterPro"/>
</dbReference>
<dbReference type="Gene3D" id="3.30.2410.10">
    <property type="entry name" value="Hect, E3 ligase catalytic domain"/>
    <property type="match status" value="1"/>
</dbReference>
<dbReference type="InterPro" id="IPR000569">
    <property type="entry name" value="HECT_dom"/>
</dbReference>
<evidence type="ECO:0000256" key="1">
    <source>
        <dbReference type="ARBA" id="ARBA00000885"/>
    </source>
</evidence>
<evidence type="ECO:0000256" key="10">
    <source>
        <dbReference type="ARBA" id="ARBA00023242"/>
    </source>
</evidence>
<dbReference type="InterPro" id="IPR010314">
    <property type="entry name" value="E3_Ub_ligase_DUF913"/>
</dbReference>
<keyword evidence="14" id="KW-0472">Membrane</keyword>
<feature type="transmembrane region" description="Helical" evidence="14">
    <location>
        <begin position="1082"/>
        <end position="1105"/>
    </location>
</feature>
<dbReference type="InterPro" id="IPR037197">
    <property type="entry name" value="WWE_dom_sf"/>
</dbReference>
<feature type="region of interest" description="Disordered" evidence="13">
    <location>
        <begin position="2833"/>
        <end position="2854"/>
    </location>
</feature>
<evidence type="ECO:0000256" key="8">
    <source>
        <dbReference type="ARBA" id="ARBA00022786"/>
    </source>
</evidence>
<dbReference type="GO" id="GO:0005737">
    <property type="term" value="C:cytoplasm"/>
    <property type="evidence" value="ECO:0007669"/>
    <property type="project" value="TreeGrafter"/>
</dbReference>
<feature type="region of interest" description="Disordered" evidence="13">
    <location>
        <begin position="2126"/>
        <end position="2163"/>
    </location>
</feature>
<dbReference type="InterPro" id="IPR000293">
    <property type="entry name" value="Channel_colicin_C"/>
</dbReference>
<dbReference type="GO" id="GO:0031640">
    <property type="term" value="P:killing of cells of another organism"/>
    <property type="evidence" value="ECO:0007669"/>
    <property type="project" value="InterPro"/>
</dbReference>
<feature type="compositionally biased region" description="Acidic residues" evidence="13">
    <location>
        <begin position="2262"/>
        <end position="2277"/>
    </location>
</feature>
<dbReference type="OMA" id="ADEMKYG"/>
<dbReference type="GO" id="GO:0009966">
    <property type="term" value="P:regulation of signal transduction"/>
    <property type="evidence" value="ECO:0007669"/>
    <property type="project" value="UniProtKB-ARBA"/>
</dbReference>
<evidence type="ECO:0000256" key="12">
    <source>
        <dbReference type="PROSITE-ProRule" id="PRU00104"/>
    </source>
</evidence>
<dbReference type="PANTHER" id="PTHR11254:SF67">
    <property type="entry name" value="E3 UBIQUITIN-PROTEIN LIGASE HUWE1"/>
    <property type="match status" value="1"/>
</dbReference>
<feature type="compositionally biased region" description="Low complexity" evidence="13">
    <location>
        <begin position="3145"/>
        <end position="3168"/>
    </location>
</feature>
<dbReference type="InterPro" id="IPR015940">
    <property type="entry name" value="UBA"/>
</dbReference>
<dbReference type="SUPFAM" id="SSF56204">
    <property type="entry name" value="Hect, E3 ligase catalytic domain"/>
    <property type="match status" value="1"/>
</dbReference>
<dbReference type="GO" id="GO:0061630">
    <property type="term" value="F:ubiquitin protein ligase activity"/>
    <property type="evidence" value="ECO:0007669"/>
    <property type="project" value="UniProtKB-EC"/>
</dbReference>
<feature type="region of interest" description="Disordered" evidence="13">
    <location>
        <begin position="724"/>
        <end position="770"/>
    </location>
</feature>
<organism evidence="18 19">
    <name type="scientific">Blomia tropicalis</name>
    <name type="common">Mite</name>
    <dbReference type="NCBI Taxonomy" id="40697"/>
    <lineage>
        <taxon>Eukaryota</taxon>
        <taxon>Metazoa</taxon>
        <taxon>Ecdysozoa</taxon>
        <taxon>Arthropoda</taxon>
        <taxon>Chelicerata</taxon>
        <taxon>Arachnida</taxon>
        <taxon>Acari</taxon>
        <taxon>Acariformes</taxon>
        <taxon>Sarcoptiformes</taxon>
        <taxon>Astigmata</taxon>
        <taxon>Glycyphagoidea</taxon>
        <taxon>Echimyopodidae</taxon>
        <taxon>Blomia</taxon>
    </lineage>
</organism>
<feature type="domain" description="UBA" evidence="15">
    <location>
        <begin position="1292"/>
        <end position="1334"/>
    </location>
</feature>
<protein>
    <recommendedName>
        <fullName evidence="4">HECT-type E3 ubiquitin transferase</fullName>
        <ecNumber evidence="4">2.3.2.26</ecNumber>
    </recommendedName>
</protein>
<dbReference type="PROSITE" id="PS50237">
    <property type="entry name" value="HECT"/>
    <property type="match status" value="1"/>
</dbReference>
<dbReference type="SMART" id="SM00165">
    <property type="entry name" value="UBA"/>
    <property type="match status" value="1"/>
</dbReference>
<evidence type="ECO:0000259" key="15">
    <source>
        <dbReference type="PROSITE" id="PS50030"/>
    </source>
</evidence>
<dbReference type="PROSITE" id="PS50918">
    <property type="entry name" value="WWE"/>
    <property type="match status" value="1"/>
</dbReference>
<dbReference type="SUPFAM" id="SSF46934">
    <property type="entry name" value="UBA-like"/>
    <property type="match status" value="1"/>
</dbReference>
<feature type="compositionally biased region" description="Low complexity" evidence="13">
    <location>
        <begin position="2126"/>
        <end position="2135"/>
    </location>
</feature>
<dbReference type="Pfam" id="PF00627">
    <property type="entry name" value="UBA"/>
    <property type="match status" value="1"/>
</dbReference>
<comment type="catalytic activity">
    <reaction evidence="1">
        <text>S-ubiquitinyl-[E2 ubiquitin-conjugating enzyme]-L-cysteine + [acceptor protein]-L-lysine = [E2 ubiquitin-conjugating enzyme]-L-cysteine + N(6)-ubiquitinyl-[acceptor protein]-L-lysine.</text>
        <dbReference type="EC" id="2.3.2.26"/>
    </reaction>
</comment>
<dbReference type="Pfam" id="PF00632">
    <property type="entry name" value="HECT"/>
    <property type="match status" value="1"/>
</dbReference>
<dbReference type="PANTHER" id="PTHR11254">
    <property type="entry name" value="HECT DOMAIN UBIQUITIN-PROTEIN LIGASE"/>
    <property type="match status" value="1"/>
</dbReference>
<dbReference type="GO" id="GO:0000209">
    <property type="term" value="P:protein polyubiquitination"/>
    <property type="evidence" value="ECO:0007669"/>
    <property type="project" value="TreeGrafter"/>
</dbReference>
<dbReference type="Proteomes" id="UP001142055">
    <property type="component" value="Chromosome 1"/>
</dbReference>
<evidence type="ECO:0000259" key="17">
    <source>
        <dbReference type="PROSITE" id="PS50918"/>
    </source>
</evidence>
<keyword evidence="14" id="KW-0812">Transmembrane</keyword>
<evidence type="ECO:0000256" key="6">
    <source>
        <dbReference type="ARBA" id="ARBA00022553"/>
    </source>
</evidence>
<evidence type="ECO:0000256" key="11">
    <source>
        <dbReference type="ARBA" id="ARBA00034494"/>
    </source>
</evidence>
<evidence type="ECO:0000256" key="14">
    <source>
        <dbReference type="SAM" id="Phobius"/>
    </source>
</evidence>
<feature type="compositionally biased region" description="Polar residues" evidence="13">
    <location>
        <begin position="2203"/>
        <end position="2227"/>
    </location>
</feature>
<sequence length="4017" mass="454582">MKSLLIKIKTWGCGKCELYHWIDILDIFDAILEDCCSKKSNNNPWVLPVDLPENEKKKDLLLSVISFTSLLIEHSFSRHLYNSIEHLIALLSSTDMQIVLAILNLLFVFSKRSNFFSRISADKRQALLSRLCYLAENWGGKDYGFGLAECCQNLPLSNYPSSATTLNFEFYSKETDEKNGAKPTNSVVNIHIENIHQIEKPISQLMGEIVEKYDVPNEYHTRLFTHLRLTKNFADYKNRLYCVQARLNALSIIVYCQSVTLQESNSQLLYTGLIEELVDVLELKNPELIEIKSASLKALTSIIHLDRNSKLKIIIDTTGASSYHGFLPIMVRNCINSLISGDTEHFPLNFATALFSFLYHLASYESGCEALVQCGIMESLLKIIDWKGPELDHITFVTRAVRVIDLITNLDMNAFQNNNGLNIFVQRLEHEVEICRLEQPFEIMVPIDKLNKEKNLVLTDDIEDYDKTGEEMPMEIENEIVDQGKKEPIIIDKSLFSGEVQCYPQRAALLKSMLNFLKKAVQYSSLSEGIRHLMYGNFPRSIRHIISNAEYYGPSLFLLATDVVSVYVYHEPSLLSTLQDNGLTDVVLYALLVKDVPSTKEVIASIPNVFTALCLNRRGLEAFIELKPFDRLFKIFLLPEYLQAMRRRRSESIGDTATSLGNAMDELMRHQPSLKSETIKATVKLLEDICKLGSDAKYICSKTKSNDANVGMVLTETSERVIPTTSNISNDLSSSEEEEDFLDDDTTTTTPPSNVTSEIAPLPSTSEENTNTSKQVIRLEQRQQIPLHDYIFNAMRFVDAILTNNSTDDHCREFLNNNGLKPLFDILKLPNLPPDFPTSPACYNVAGVFKSLLNLTHEKNIFIQCLGQLKEIIENLNSLFHSVKSFEGSVLLEDLIECLGSRKSFQSQYFITPILQAMSAVHAYIIMFAHICRTGQGDIRAISIELWGSELGIDIMTQLSRVYISLVWESTLLLGLNDATSQKYEFVKVQLEKLSSLLKNSTENENVASPMEVDTDLDPVCSNCGNRAETEKKSKAGPVSFNKNTQQKYIKPLLTVASKLGRSLAELFGLLVKLCVGRNWHILVALCASLTFYVCSIGFSSPMLFDDRKFPYHLMIQNFVLNGGQDAFFNCFKMAVGQNDFLETNELPDGIIEFLDSWLLLLQKMANPQTLLDSPHSLPSKPDKDYVPFDPIQYLIRTHKKTFACVLELWNDKLFKLNSESICNSLLTILSHLLKGESIIEKYYKDKENEMQVNVTSSKANTSSNLQNISEPLASSTSIVITRPSNSFPLGEFDPQAPNLDILVDMGFSRETAGDALARNSYDVEQAAEFLLQLSMPRPVRTSSELDMSEEDQVVQAIAMSLTKDSTDDQVKSILDKSKSITDKSVSHQPVPLKNEIPLGKSELDSFTNNILSGTLKLLDQLPDTVYKCCELLIAVSKRNGKTWFQDMISELIKEITNNIRSLVQSTSFVEEKDENSGHEWANQLATLPEAHKLSFRIHLLALLFNEMKCGCAQQISNSDLFQNMVELLERSSYLLTLLYEKESKIVTPKWLCPLILLIDVYEKYALASQRRNLLLTKCSKRQWKFFDDRTSRWTSYIPVNNKAIDEAFRNGEQFYRFSAVRRRYTIQFNNMLQVNEETGNWRPIMFVSEESSNEKTDSTNLPPVSNTATNLVEWVHIESINEMMAKSLIDTMVSLVKLPIDPDTLHAVMRLCLRLTRDYSNACLFAELGGISTLLNLSKEAQFVGIVSMTSLIIRHVIEDANVLKVVMEKIIRFQTTNSNQEVNYMFRYFNPAACRDIDLFKESAKAILRINVFNQKLNDDTDRSTTLFRTLSLKAGENPDNSIVLPKITKDVVTELLNLLPLKRAEENKALAESTDNKSGDTKKAKGQIFTSSSILALLAELTRSYNPIAKIICEHIYPRGYTEVITDECNTLSFILDNLLYLSTTNSVNGDKDYPSFSKILFAALASVTYTGDVHQSIVVEIKSCLNRTTLYPESNEKHSKLQAISMLIYLVVESCPNSSNPRTCLNSTSIIKLMAKRGLITDLAKVIQSLDLSSPNMPITVNSLLRTLEYISKTLNCNWTPNNMMSGRVNRLRSELPTNTTNEHQSTSNDPEVMEVNVSNENANNTTNEDTGVPNVPASDTTSNNPIVGSSTLASQMDSSNAESDLFGVGFDFNSHPRSETFNSDDLRTDDDDDDIMQHNVNDNDLGNNHSELLDNTVNSNCAESESSDDSQTEDDEDDDDSEVDEEEDDGAGSTQDEHEEEDDEDQLDEDDEDVDEEYFQDILDENLRNYPDPSLFVNIEEVFPSFLIRPNDRYNQLTTFIQEETSLNNDNPAQVVISTPDVLVQHPLLSNNIEISANASQFYSINQSNSNASIINPRVHSRGVRARSFRSSMIGSSNPNWHLSSSRNTSVHILNRLLGSNGTYITTNDLVNGLSRHSNLLGTSHDIPEEDLYNSGNSNGFASTYSNGGNNQNSSLNAIPSVMCRWYEESRVLDGEYMYDAIFLIRGEIMKHLDKFREEELKGKEKKKHEDVKITSLIKELKSRREHDNPNAETEQSSDTFESSTVGDIIGRNDSLHAHIEELANSVINRVLEPHQAQEALRMLRNSEESLANILTIRSDNNETVDRSGNYPDSERIEMEVGNEEQVDISSVPMATDVISSEAVIESDITVSQATNESVPELMDQSTSEQIEQPTVDQVQSNENVTSAASTSNRITYELTPEERAILGDQEIPEGVDPSFLAALPENIRQEVIAEQFRLQRLNNIQQQEQQQEQQQQQQQSSQVLQSQQSQSGVAAVASASAATSFAEVNPEFLAALPPNIQEEVLAQQRAEQQRLASQNTNPDAPVDPDSFFRSLPPSLRRQVLADLDDSQLRLLPNEFANEARTLRQEYEVRHRQIQERLFNSSNTLSRIIRNATSGRGRYVGALQAFHPHQWSFNYSSNRLGGSAHSSSNRNSLAQGLRYHQFHRSVKGKQIMDYDSLSSLLILLFIQDNLLNSARLHRLIRNICMHAPTRQWVIQSLLEIMEKTKESIDRTSDGSNFIQDSHVTDEFPIKFVLQNPAVSWLSISLESAFGSKTNVFYLQKSNSTQSGTCKKQFQSTNNFVIFIHPQAATFVCRNVLDVLNFLVKSYADQFISNSVSNSSFSKNVSTSSPFSSSGTTTKPESQHETPTTSTTGKNLPNFFDVLMRHDSIHAMNKKTKVSKHSKFSNDKKLFLLIKFTLQVDLNSVSMLPQVDNNMVRPVDQSPYTQLLNLLSHQLIQKNSMLTDKLMRLLTQVTYFIVSDSESRNISSSTKESTQKVKYQDLQKSLANEKLLKLVVDVLISKSCSEEGLIDATSLLIKLSTLFPPCRTIFYKLLLDGVRILGENVYSDLNALAMELSNWLSNLKIDSNSDNNMAESVGKSSNKGILRDRYSSMNLVISVPNSSKPNVSGKEVQLPSMSALISKSSSQFLFLRILKIIMHLREICLSKAKSATAANSSNNETKMEVDKEEDKLSSELVLDQLWDKLSDCLRLLSDAPDDHAVLVLQPAVEAFFLVHAPEKSSSKFDPKLEPVTQQVAHINQSMAGESFSSELHNDSENRQYNNLPPDTQKFLLFAEKHRVVLNQILRQSNVHLINGPFAVLVDHTRILDFDVKRRYFRQELERLDHNVRRDDLALHIRRENVFEDSYRDLNRRTPEDWKNRFYVVFDNEEGQDAGGLLREWYTIISREIFNPNYALFTTSPGDRVTYMINSASHCNSNHLSYFKFVGRVIAKAIYDNKLLDCYFTRSFYKHILGKPVKYTDMESEDFAYYQGLVYLLENNLKDVGTDLTFSTEVQEFGVTETRDIIPNGRNILVNDENKHDYVRYVCQEKMTGAIRKQLNSFLEGFYEIIPKRYISIFNEHELELLISGLPTIDIDDLKNNAEYHKYQTHSLQIQWFWRALRTFDQADRAKFLQFVTGTSKVPLQGFSALEGMNGPQKFQIHLDDRSTDRLPSAHTCFNQLDLPPYETYDKLRIMLLKAIHECSEGFGFA</sequence>
<feature type="compositionally biased region" description="Polar residues" evidence="13">
    <location>
        <begin position="2556"/>
        <end position="2571"/>
    </location>
</feature>
<dbReference type="GO" id="GO:0005634">
    <property type="term" value="C:nucleus"/>
    <property type="evidence" value="ECO:0007669"/>
    <property type="project" value="UniProtKB-SubCell"/>
</dbReference>
<feature type="compositionally biased region" description="Low complexity" evidence="13">
    <location>
        <begin position="747"/>
        <end position="758"/>
    </location>
</feature>
<keyword evidence="7" id="KW-0808">Transferase</keyword>
<evidence type="ECO:0000313" key="18">
    <source>
        <dbReference type="EMBL" id="KAJ6222788.1"/>
    </source>
</evidence>
<accession>A0A9Q0RNU9</accession>
<proteinExistence type="inferred from homology"/>
<feature type="compositionally biased region" description="Polar residues" evidence="13">
    <location>
        <begin position="3173"/>
        <end position="3183"/>
    </location>
</feature>
<dbReference type="CDD" id="cd00078">
    <property type="entry name" value="HECTc"/>
    <property type="match status" value="1"/>
</dbReference>
<keyword evidence="19" id="KW-1185">Reference proteome</keyword>
<keyword evidence="8 12" id="KW-0833">Ubl conjugation pathway</keyword>
<evidence type="ECO:0000256" key="5">
    <source>
        <dbReference type="ARBA" id="ARBA00022448"/>
    </source>
</evidence>
<reference evidence="18" key="1">
    <citation type="submission" date="2022-12" db="EMBL/GenBank/DDBJ databases">
        <title>Genome assemblies of Blomia tropicalis.</title>
        <authorList>
            <person name="Cui Y."/>
        </authorList>
    </citation>
    <scope>NUCLEOTIDE SEQUENCE</scope>
    <source>
        <tissue evidence="18">Adult mites</tissue>
    </source>
</reference>
<dbReference type="FunFam" id="3.30.2410.10:FF:000004">
    <property type="entry name" value="E3 ubiquitin-protein ligase HUWE1, variant"/>
    <property type="match status" value="1"/>
</dbReference>
<evidence type="ECO:0000256" key="2">
    <source>
        <dbReference type="ARBA" id="ARBA00004123"/>
    </source>
</evidence>
<dbReference type="PROSITE" id="PS00276">
    <property type="entry name" value="CHANNEL_COLICIN"/>
    <property type="match status" value="1"/>
</dbReference>
<keyword evidence="5" id="KW-0813">Transport</keyword>
<evidence type="ECO:0000256" key="9">
    <source>
        <dbReference type="ARBA" id="ARBA00022816"/>
    </source>
</evidence>
<keyword evidence="14" id="KW-1133">Transmembrane helix</keyword>
<dbReference type="GO" id="GO:0051028">
    <property type="term" value="P:mRNA transport"/>
    <property type="evidence" value="ECO:0007669"/>
    <property type="project" value="UniProtKB-KW"/>
</dbReference>
<comment type="subcellular location">
    <subcellularLocation>
        <location evidence="2">Nucleus</location>
    </subcellularLocation>
</comment>
<feature type="transmembrane region" description="Helical" evidence="14">
    <location>
        <begin position="87"/>
        <end position="109"/>
    </location>
</feature>
<dbReference type="InterPro" id="IPR009060">
    <property type="entry name" value="UBA-like_sf"/>
</dbReference>
<evidence type="ECO:0000256" key="3">
    <source>
        <dbReference type="ARBA" id="ARBA00004906"/>
    </source>
</evidence>
<feature type="compositionally biased region" description="Polar residues" evidence="13">
    <location>
        <begin position="2142"/>
        <end position="2163"/>
    </location>
</feature>
<dbReference type="Gene3D" id="6.10.250.1630">
    <property type="match status" value="1"/>
</dbReference>
<dbReference type="Pfam" id="PF06025">
    <property type="entry name" value="DUF913"/>
    <property type="match status" value="1"/>
</dbReference>
<feature type="domain" description="WWE" evidence="17">
    <location>
        <begin position="1569"/>
        <end position="1647"/>
    </location>
</feature>
<feature type="domain" description="HECT" evidence="16">
    <location>
        <begin position="3681"/>
        <end position="4017"/>
    </location>
</feature>
<feature type="active site" description="Glycyl thioester intermediate" evidence="12">
    <location>
        <position position="3984"/>
    </location>
</feature>
<dbReference type="Gene3D" id="3.30.2160.10">
    <property type="entry name" value="Hect, E3 ligase catalytic domain"/>
    <property type="match status" value="1"/>
</dbReference>
<dbReference type="Gene3D" id="1.10.8.10">
    <property type="entry name" value="DNA helicase RuvA subunit, C-terminal domain"/>
    <property type="match status" value="1"/>
</dbReference>
<dbReference type="GO" id="GO:0006511">
    <property type="term" value="P:ubiquitin-dependent protein catabolic process"/>
    <property type="evidence" value="ECO:0007669"/>
    <property type="project" value="TreeGrafter"/>
</dbReference>
<comment type="pathway">
    <text evidence="3">Protein modification; protein ubiquitination.</text>
</comment>
<feature type="region of interest" description="Disordered" evidence="13">
    <location>
        <begin position="3145"/>
        <end position="3185"/>
    </location>
</feature>
<dbReference type="PROSITE" id="PS50030">
    <property type="entry name" value="UBA"/>
    <property type="match status" value="1"/>
</dbReference>
<keyword evidence="6" id="KW-0597">Phosphoprotein</keyword>
<keyword evidence="9" id="KW-0509">mRNA transport</keyword>
<dbReference type="InterPro" id="IPR050409">
    <property type="entry name" value="E3_ubiq-protein_ligase"/>
</dbReference>
<feature type="region of interest" description="Disordered" evidence="13">
    <location>
        <begin position="2177"/>
        <end position="2277"/>
    </location>
</feature>
<dbReference type="Gene3D" id="3.30.720.50">
    <property type="match status" value="1"/>
</dbReference>
<dbReference type="InterPro" id="IPR035983">
    <property type="entry name" value="Hect_E3_ubiquitin_ligase"/>
</dbReference>
<dbReference type="SUPFAM" id="SSF117839">
    <property type="entry name" value="WWE domain"/>
    <property type="match status" value="1"/>
</dbReference>
<feature type="compositionally biased region" description="Low complexity" evidence="13">
    <location>
        <begin position="2833"/>
        <end position="2844"/>
    </location>
</feature>
<feature type="region of interest" description="Disordered" evidence="13">
    <location>
        <begin position="2547"/>
        <end position="2571"/>
    </location>
</feature>
<dbReference type="Pfam" id="PF14377">
    <property type="entry name" value="UBM"/>
    <property type="match status" value="3"/>
</dbReference>
<evidence type="ECO:0000256" key="4">
    <source>
        <dbReference type="ARBA" id="ARBA00012485"/>
    </source>
</evidence>
<dbReference type="Pfam" id="PF02825">
    <property type="entry name" value="WWE"/>
    <property type="match status" value="1"/>
</dbReference>
<dbReference type="EMBL" id="JAPWDV010000001">
    <property type="protein sequence ID" value="KAJ6222788.1"/>
    <property type="molecule type" value="Genomic_DNA"/>
</dbReference>
<evidence type="ECO:0000256" key="13">
    <source>
        <dbReference type="SAM" id="MobiDB-lite"/>
    </source>
</evidence>
<dbReference type="InterPro" id="IPR025527">
    <property type="entry name" value="HUWE1/Rev1_UBM"/>
</dbReference>
<evidence type="ECO:0000256" key="7">
    <source>
        <dbReference type="ARBA" id="ARBA00022679"/>
    </source>
</evidence>
<comment type="caution">
    <text evidence="18">The sequence shown here is derived from an EMBL/GenBank/DDBJ whole genome shotgun (WGS) entry which is preliminary data.</text>
</comment>
<dbReference type="GO" id="GO:0050829">
    <property type="term" value="P:defense response to Gram-negative bacterium"/>
    <property type="evidence" value="ECO:0007669"/>
    <property type="project" value="InterPro"/>
</dbReference>
<keyword evidence="10" id="KW-0539">Nucleus</keyword>